<evidence type="ECO:0000313" key="1">
    <source>
        <dbReference type="EMBL" id="KAA6347839.1"/>
    </source>
</evidence>
<accession>A0A5J4SNP1</accession>
<dbReference type="EMBL" id="SNRY01000083">
    <property type="protein sequence ID" value="KAA6347839.1"/>
    <property type="molecule type" value="Genomic_DNA"/>
</dbReference>
<gene>
    <name evidence="1" type="ORF">EZS27_004704</name>
</gene>
<name>A0A5J4SNP1_9ZZZZ</name>
<proteinExistence type="predicted"/>
<dbReference type="Gene3D" id="3.10.450.50">
    <property type="match status" value="1"/>
</dbReference>
<dbReference type="AlphaFoldDB" id="A0A5J4SNP1"/>
<protein>
    <recommendedName>
        <fullName evidence="2">Protein translocase subunit SecA</fullName>
    </recommendedName>
</protein>
<evidence type="ECO:0008006" key="2">
    <source>
        <dbReference type="Google" id="ProtNLM"/>
    </source>
</evidence>
<sequence length="52" mass="5843">MKERRKVTFISPEEGYAGLTVEKTGRNDLCRCGSGKKAKKCCGTKTGYRNRE</sequence>
<dbReference type="Pfam" id="PF02810">
    <property type="entry name" value="SEC-C"/>
    <property type="match status" value="1"/>
</dbReference>
<comment type="caution">
    <text evidence="1">The sequence shown here is derived from an EMBL/GenBank/DDBJ whole genome shotgun (WGS) entry which is preliminary data.</text>
</comment>
<dbReference type="SUPFAM" id="SSF103642">
    <property type="entry name" value="Sec-C motif"/>
    <property type="match status" value="1"/>
</dbReference>
<reference evidence="1" key="1">
    <citation type="submission" date="2019-03" db="EMBL/GenBank/DDBJ databases">
        <title>Single cell metagenomics reveals metabolic interactions within the superorganism composed of flagellate Streblomastix strix and complex community of Bacteroidetes bacteria on its surface.</title>
        <authorList>
            <person name="Treitli S.C."/>
            <person name="Kolisko M."/>
            <person name="Husnik F."/>
            <person name="Keeling P."/>
            <person name="Hampl V."/>
        </authorList>
    </citation>
    <scope>NUCLEOTIDE SEQUENCE</scope>
    <source>
        <strain evidence="1">STM</strain>
    </source>
</reference>
<organism evidence="1">
    <name type="scientific">termite gut metagenome</name>
    <dbReference type="NCBI Taxonomy" id="433724"/>
    <lineage>
        <taxon>unclassified sequences</taxon>
        <taxon>metagenomes</taxon>
        <taxon>organismal metagenomes</taxon>
    </lineage>
</organism>
<dbReference type="InterPro" id="IPR004027">
    <property type="entry name" value="SEC_C_motif"/>
</dbReference>